<dbReference type="HOGENOM" id="CLU_062651_0_0_1"/>
<dbReference type="OrthoDB" id="5372734at2759"/>
<feature type="region of interest" description="Disordered" evidence="1">
    <location>
        <begin position="153"/>
        <end position="414"/>
    </location>
</feature>
<gene>
    <name evidence="2" type="ORF">HMPREF1541_04451</name>
</gene>
<feature type="compositionally biased region" description="Low complexity" evidence="1">
    <location>
        <begin position="368"/>
        <end position="380"/>
    </location>
</feature>
<dbReference type="AlphaFoldDB" id="W2RV41"/>
<evidence type="ECO:0000313" key="2">
    <source>
        <dbReference type="EMBL" id="ETN40175.1"/>
    </source>
</evidence>
<dbReference type="eggNOG" id="ENOG502RNUM">
    <property type="taxonomic scope" value="Eukaryota"/>
</dbReference>
<feature type="compositionally biased region" description="Basic and acidic residues" evidence="1">
    <location>
        <begin position="100"/>
        <end position="112"/>
    </location>
</feature>
<organism evidence="2 3">
    <name type="scientific">Cyphellophora europaea (strain CBS 101466)</name>
    <name type="common">Phialophora europaea</name>
    <dbReference type="NCBI Taxonomy" id="1220924"/>
    <lineage>
        <taxon>Eukaryota</taxon>
        <taxon>Fungi</taxon>
        <taxon>Dikarya</taxon>
        <taxon>Ascomycota</taxon>
        <taxon>Pezizomycotina</taxon>
        <taxon>Eurotiomycetes</taxon>
        <taxon>Chaetothyriomycetidae</taxon>
        <taxon>Chaetothyriales</taxon>
        <taxon>Cyphellophoraceae</taxon>
        <taxon>Cyphellophora</taxon>
    </lineage>
</organism>
<feature type="region of interest" description="Disordered" evidence="1">
    <location>
        <begin position="71"/>
        <end position="112"/>
    </location>
</feature>
<feature type="region of interest" description="Disordered" evidence="1">
    <location>
        <begin position="1"/>
        <end position="28"/>
    </location>
</feature>
<dbReference type="GeneID" id="19971790"/>
<dbReference type="STRING" id="1220924.W2RV41"/>
<evidence type="ECO:0000313" key="3">
    <source>
        <dbReference type="Proteomes" id="UP000030752"/>
    </source>
</evidence>
<feature type="compositionally biased region" description="Polar residues" evidence="1">
    <location>
        <begin position="388"/>
        <end position="400"/>
    </location>
</feature>
<dbReference type="InParanoid" id="W2RV41"/>
<feature type="compositionally biased region" description="Polar residues" evidence="1">
    <location>
        <begin position="82"/>
        <end position="92"/>
    </location>
</feature>
<name>W2RV41_CYPE1</name>
<dbReference type="RefSeq" id="XP_008717018.1">
    <property type="nucleotide sequence ID" value="XM_008718796.1"/>
</dbReference>
<feature type="compositionally biased region" description="Acidic residues" evidence="1">
    <location>
        <begin position="202"/>
        <end position="235"/>
    </location>
</feature>
<sequence length="414" mass="44690">MSDYSPPPSPNAFDELEDVLYDADPSPDLADELASHALHSPLLDFEPGYELQEYHSDWEYYSDDYYDDDPSILKTNPIDGSPTKSRSRSNGTRGRKRKLAERDSEVPTLDDRGFLQDCMKGTVWAKPVPERNNLYHVGQGEKVALLKDWKAKFGTASPRKGQGDRRKKPQLSKDESWANNLSLADMGLMNARGSMAQAGGEGEADDEDGLEGEDGEDYPSEEDEQDEEQLEETGTGDEMNIGSHVAEPTLSNIPDATSPPAARSHQSSDMAASSSDGQPNKRRRKDTTAPTSLIPSPPATNGSSAPDAGRRTRGRANSSSTTASTAASKPVQGDADTTQAPTKRTARKRKASVSEDDVTPELESAKGRAASRATAPTASSRAKRVASMANNVVSDRSSAVQGRGTARTTRSRKK</sequence>
<evidence type="ECO:0000256" key="1">
    <source>
        <dbReference type="SAM" id="MobiDB-lite"/>
    </source>
</evidence>
<feature type="compositionally biased region" description="Low complexity" evidence="1">
    <location>
        <begin position="315"/>
        <end position="328"/>
    </location>
</feature>
<dbReference type="VEuPathDB" id="FungiDB:HMPREF1541_04451"/>
<feature type="compositionally biased region" description="Low complexity" evidence="1">
    <location>
        <begin position="267"/>
        <end position="276"/>
    </location>
</feature>
<proteinExistence type="predicted"/>
<keyword evidence="3" id="KW-1185">Reference proteome</keyword>
<reference evidence="2 3" key="1">
    <citation type="submission" date="2013-03" db="EMBL/GenBank/DDBJ databases">
        <title>The Genome Sequence of Phialophora europaea CBS 101466.</title>
        <authorList>
            <consortium name="The Broad Institute Genomics Platform"/>
            <person name="Cuomo C."/>
            <person name="de Hoog S."/>
            <person name="Gorbushina A."/>
            <person name="Walker B."/>
            <person name="Young S.K."/>
            <person name="Zeng Q."/>
            <person name="Gargeya S."/>
            <person name="Fitzgerald M."/>
            <person name="Haas B."/>
            <person name="Abouelleil A."/>
            <person name="Allen A.W."/>
            <person name="Alvarado L."/>
            <person name="Arachchi H.M."/>
            <person name="Berlin A.M."/>
            <person name="Chapman S.B."/>
            <person name="Gainer-Dewar J."/>
            <person name="Goldberg J."/>
            <person name="Griggs A."/>
            <person name="Gujja S."/>
            <person name="Hansen M."/>
            <person name="Howarth C."/>
            <person name="Imamovic A."/>
            <person name="Ireland A."/>
            <person name="Larimer J."/>
            <person name="McCowan C."/>
            <person name="Murphy C."/>
            <person name="Pearson M."/>
            <person name="Poon T.W."/>
            <person name="Priest M."/>
            <person name="Roberts A."/>
            <person name="Saif S."/>
            <person name="Shea T."/>
            <person name="Sisk P."/>
            <person name="Sykes S."/>
            <person name="Wortman J."/>
            <person name="Nusbaum C."/>
            <person name="Birren B."/>
        </authorList>
    </citation>
    <scope>NUCLEOTIDE SEQUENCE [LARGE SCALE GENOMIC DNA]</scope>
    <source>
        <strain evidence="2 3">CBS 101466</strain>
    </source>
</reference>
<feature type="compositionally biased region" description="Polar residues" evidence="1">
    <location>
        <begin position="288"/>
        <end position="304"/>
    </location>
</feature>
<feature type="compositionally biased region" description="Pro residues" evidence="1">
    <location>
        <begin position="1"/>
        <end position="10"/>
    </location>
</feature>
<dbReference type="Proteomes" id="UP000030752">
    <property type="component" value="Unassembled WGS sequence"/>
</dbReference>
<dbReference type="EMBL" id="KB822720">
    <property type="protein sequence ID" value="ETN40175.1"/>
    <property type="molecule type" value="Genomic_DNA"/>
</dbReference>
<accession>W2RV41</accession>
<protein>
    <submittedName>
        <fullName evidence="2">Uncharacterized protein</fullName>
    </submittedName>
</protein>